<evidence type="ECO:0000256" key="2">
    <source>
        <dbReference type="ARBA" id="ARBA00022475"/>
    </source>
</evidence>
<dbReference type="Pfam" id="PF03772">
    <property type="entry name" value="Competence"/>
    <property type="match status" value="1"/>
</dbReference>
<protein>
    <submittedName>
        <fullName evidence="8">Competence protein ComEC</fullName>
    </submittedName>
</protein>
<name>A0A3N5AE11_9THEO</name>
<keyword evidence="5 6" id="KW-0472">Membrane</keyword>
<dbReference type="GO" id="GO:0005886">
    <property type="term" value="C:plasma membrane"/>
    <property type="evidence" value="ECO:0007669"/>
    <property type="project" value="UniProtKB-SubCell"/>
</dbReference>
<dbReference type="Pfam" id="PF13567">
    <property type="entry name" value="DUF4131"/>
    <property type="match status" value="1"/>
</dbReference>
<evidence type="ECO:0000256" key="3">
    <source>
        <dbReference type="ARBA" id="ARBA00022692"/>
    </source>
</evidence>
<feature type="transmembrane region" description="Helical" evidence="6">
    <location>
        <begin position="489"/>
        <end position="512"/>
    </location>
</feature>
<keyword evidence="9" id="KW-1185">Reference proteome</keyword>
<dbReference type="GO" id="GO:0030420">
    <property type="term" value="P:establishment of competence for transformation"/>
    <property type="evidence" value="ECO:0007669"/>
    <property type="project" value="InterPro"/>
</dbReference>
<dbReference type="InterPro" id="IPR052159">
    <property type="entry name" value="Competence_DNA_uptake"/>
</dbReference>
<dbReference type="PANTHER" id="PTHR30619:SF1">
    <property type="entry name" value="RECOMBINATION PROTEIN 2"/>
    <property type="match status" value="1"/>
</dbReference>
<keyword evidence="3 6" id="KW-0812">Transmembrane</keyword>
<dbReference type="InterPro" id="IPR036866">
    <property type="entry name" value="RibonucZ/Hydroxyglut_hydro"/>
</dbReference>
<keyword evidence="4 6" id="KW-1133">Transmembrane helix</keyword>
<evidence type="ECO:0000313" key="8">
    <source>
        <dbReference type="EMBL" id="RPF42803.1"/>
    </source>
</evidence>
<evidence type="ECO:0000256" key="6">
    <source>
        <dbReference type="SAM" id="Phobius"/>
    </source>
</evidence>
<dbReference type="EMBL" id="RKRE01000003">
    <property type="protein sequence ID" value="RPF42803.1"/>
    <property type="molecule type" value="Genomic_DNA"/>
</dbReference>
<dbReference type="SMART" id="SM00849">
    <property type="entry name" value="Lactamase_B"/>
    <property type="match status" value="1"/>
</dbReference>
<dbReference type="InterPro" id="IPR025405">
    <property type="entry name" value="DUF4131"/>
</dbReference>
<feature type="transmembrane region" description="Helical" evidence="6">
    <location>
        <begin position="533"/>
        <end position="554"/>
    </location>
</feature>
<dbReference type="NCBIfam" id="TIGR00360">
    <property type="entry name" value="ComEC_N-term"/>
    <property type="match status" value="1"/>
</dbReference>
<comment type="caution">
    <text evidence="8">The sequence shown here is derived from an EMBL/GenBank/DDBJ whole genome shotgun (WGS) entry which is preliminary data.</text>
</comment>
<evidence type="ECO:0000256" key="5">
    <source>
        <dbReference type="ARBA" id="ARBA00023136"/>
    </source>
</evidence>
<feature type="transmembrane region" description="Helical" evidence="6">
    <location>
        <begin position="23"/>
        <end position="45"/>
    </location>
</feature>
<feature type="transmembrane region" description="Helical" evidence="6">
    <location>
        <begin position="344"/>
        <end position="361"/>
    </location>
</feature>
<dbReference type="Gene3D" id="3.60.15.10">
    <property type="entry name" value="Ribonuclease Z/Hydroxyacylglutathione hydrolase-like"/>
    <property type="match status" value="1"/>
</dbReference>
<feature type="transmembrane region" description="Helical" evidence="6">
    <location>
        <begin position="431"/>
        <end position="457"/>
    </location>
</feature>
<dbReference type="InterPro" id="IPR001279">
    <property type="entry name" value="Metallo-B-lactamas"/>
</dbReference>
<feature type="transmembrane region" description="Helical" evidence="6">
    <location>
        <begin position="367"/>
        <end position="388"/>
    </location>
</feature>
<accession>A0A3N5AE11</accession>
<dbReference type="Pfam" id="PF00753">
    <property type="entry name" value="Lactamase_B"/>
    <property type="match status" value="1"/>
</dbReference>
<proteinExistence type="predicted"/>
<organism evidence="8 9">
    <name type="scientific">Thermodesulfitimonas autotrophica</name>
    <dbReference type="NCBI Taxonomy" id="1894989"/>
    <lineage>
        <taxon>Bacteria</taxon>
        <taxon>Bacillati</taxon>
        <taxon>Bacillota</taxon>
        <taxon>Clostridia</taxon>
        <taxon>Thermoanaerobacterales</taxon>
        <taxon>Thermoanaerobacteraceae</taxon>
        <taxon>Thermodesulfitimonas</taxon>
    </lineage>
</organism>
<evidence type="ECO:0000313" key="9">
    <source>
        <dbReference type="Proteomes" id="UP000282654"/>
    </source>
</evidence>
<feature type="domain" description="Metallo-beta-lactamase" evidence="7">
    <location>
        <begin position="570"/>
        <end position="779"/>
    </location>
</feature>
<feature type="transmembrane region" description="Helical" evidence="6">
    <location>
        <begin position="400"/>
        <end position="425"/>
    </location>
</feature>
<dbReference type="RefSeq" id="WP_123931411.1">
    <property type="nucleotide sequence ID" value="NZ_RKRE01000003.1"/>
</dbReference>
<dbReference type="InterPro" id="IPR004477">
    <property type="entry name" value="ComEC_N"/>
</dbReference>
<dbReference type="CDD" id="cd07731">
    <property type="entry name" value="ComA-like_MBL-fold"/>
    <property type="match status" value="1"/>
</dbReference>
<evidence type="ECO:0000256" key="4">
    <source>
        <dbReference type="ARBA" id="ARBA00022989"/>
    </source>
</evidence>
<evidence type="ECO:0000259" key="7">
    <source>
        <dbReference type="SMART" id="SM00849"/>
    </source>
</evidence>
<dbReference type="NCBIfam" id="TIGR00361">
    <property type="entry name" value="ComEC_Rec2"/>
    <property type="match status" value="1"/>
</dbReference>
<dbReference type="PANTHER" id="PTHR30619">
    <property type="entry name" value="DNA INTERNALIZATION/COMPETENCE PROTEIN COMEC/REC2"/>
    <property type="match status" value="1"/>
</dbReference>
<gene>
    <name evidence="8" type="ORF">EDD75_1914</name>
</gene>
<keyword evidence="2" id="KW-1003">Cell membrane</keyword>
<evidence type="ECO:0000256" key="1">
    <source>
        <dbReference type="ARBA" id="ARBA00004651"/>
    </source>
</evidence>
<dbReference type="InterPro" id="IPR004797">
    <property type="entry name" value="Competence_ComEC/Rec2"/>
</dbReference>
<dbReference type="InterPro" id="IPR035681">
    <property type="entry name" value="ComA-like_MBL"/>
</dbReference>
<dbReference type="SUPFAM" id="SSF56281">
    <property type="entry name" value="Metallo-hydrolase/oxidoreductase"/>
    <property type="match status" value="1"/>
</dbReference>
<feature type="transmembrane region" description="Helical" evidence="6">
    <location>
        <begin position="265"/>
        <end position="284"/>
    </location>
</feature>
<comment type="subcellular location">
    <subcellularLocation>
        <location evidence="1">Cell membrane</location>
        <topology evidence="1">Multi-pass membrane protein</topology>
    </subcellularLocation>
</comment>
<reference evidence="8 9" key="1">
    <citation type="submission" date="2018-11" db="EMBL/GenBank/DDBJ databases">
        <title>Genomic Encyclopedia of Type Strains, Phase IV (KMG-IV): sequencing the most valuable type-strain genomes for metagenomic binning, comparative biology and taxonomic classification.</title>
        <authorList>
            <person name="Goeker M."/>
        </authorList>
    </citation>
    <scope>NUCLEOTIDE SEQUENCE [LARGE SCALE GENOMIC DNA]</scope>
    <source>
        <strain evidence="8 9">DSM 102936</strain>
    </source>
</reference>
<sequence length="832" mass="88709">MGFKEGMVAVGGTGGDPAGRKGFAVPPLILVAALYAGGCAAGYFVSVAAGVAFLGSLFTILLAVIGYFYARNRNHPLIYALFFFLGVVGVRLAVAEAVTPLTAWSDHYAVVRGTVVAAPEVRQGEARYLLRVAEARIGEKRFSGGRLLLVVRGAEKVFGYGDLLTAKGFLRAPRAPGNPGEFDYARYLERRGVGVLLYARAEAVTRTGRGSLNPVVGAALWLRERLFAAMDALFPPEQSALVKGIAFGARTALDPLVNEAFRETGVVHILSVSGLHVGLVLGFVLGIARSIRLRSGATLLVSLLVLIFYDLMVGAGPPVVRATVMAVLFLWAKHLGRERDWPTALAVAALIILLANPLAVGDPGFQLSFAATWGILFLGPVMVNLIEGCGARLQRKVPPALAWGVAVPLGAQLGTLPLVALYYGLVSPVAVLANILAVPLTGFILLCGVLAAVFGLFYLPLGEIMAAPTGLLLDLFTGLIRFFDRLPGAFFYLPALPWGIVPLWYGLLYLAVLRLSGRPARAAVPGRSGFGPFLARAAVLGLVVVAWLGLFRWVGGMTPGLRVDFLDVGQGDSALVRTPGGGVILIDAGGWPGELEGKRPDGAGMRVVRYLRRQGVRHIDVLVLTHPHEDHCGGARAVVERLPVRLVVVPPLPRGIAPPYDRLLDDFRARGIRVCTAKGGDRIRLDPAVEVAVLAPLPAGKLPAAPTLNDASLVLRLRYRERSVLFAADVEQEGQGRLLHSGVRLQSDVLKVPHHGSAHFLPAFYRAVCPEVAVISVGTPNRFGQPAPAALAILQRVGAKVYRTDQDGAVSLWTDGHNLKVHTARRFLRRAA</sequence>
<dbReference type="AlphaFoldDB" id="A0A3N5AE11"/>
<dbReference type="Proteomes" id="UP000282654">
    <property type="component" value="Unassembled WGS sequence"/>
</dbReference>
<dbReference type="OrthoDB" id="9761531at2"/>
<feature type="transmembrane region" description="Helical" evidence="6">
    <location>
        <begin position="51"/>
        <end position="70"/>
    </location>
</feature>
<feature type="transmembrane region" description="Helical" evidence="6">
    <location>
        <begin position="77"/>
        <end position="94"/>
    </location>
</feature>